<name>A0A0C5BCS5_9MICO</name>
<dbReference type="KEGG" id="rtc:APU90_05255"/>
<dbReference type="PATRIC" id="fig|145458.7.peg.292"/>
<dbReference type="RefSeq" id="WP_042733756.1">
    <property type="nucleotide sequence ID" value="NZ_CP010848.1"/>
</dbReference>
<dbReference type="AlphaFoldDB" id="A0A0C5BCS5"/>
<reference evidence="2 4" key="2">
    <citation type="submission" date="2018-02" db="EMBL/GenBank/DDBJ databases">
        <title>Bacteriophage NCPPB3778 and a type I-E CRISPR drive the evolution of the US Biological Select Agent, Rathayibacter toxicus.</title>
        <authorList>
            <person name="Davis E.W.II."/>
            <person name="Tabima J.F."/>
            <person name="Weisberg A.J."/>
            <person name="Lopes L.D."/>
            <person name="Wiseman M.S."/>
            <person name="Wiseman M.S."/>
            <person name="Pupko T."/>
            <person name="Belcher M.S."/>
            <person name="Sechler A.J."/>
            <person name="Tancos M.A."/>
            <person name="Schroeder B.K."/>
            <person name="Murray T.D."/>
            <person name="Luster D.G."/>
            <person name="Schneider W.L."/>
            <person name="Rogers E."/>
            <person name="Andreote F.D."/>
            <person name="Grunwald N.J."/>
            <person name="Putnam M.L."/>
            <person name="Chang J.H."/>
        </authorList>
    </citation>
    <scope>NUCLEOTIDE SEQUENCE [LARGE SCALE GENOMIC DNA]</scope>
    <source>
        <strain evidence="2 4">FH99</strain>
    </source>
</reference>
<dbReference type="NCBIfam" id="NF033691">
    <property type="entry name" value="immunity_MafI"/>
    <property type="match status" value="1"/>
</dbReference>
<evidence type="ECO:0000313" key="3">
    <source>
        <dbReference type="Proteomes" id="UP000052979"/>
    </source>
</evidence>
<reference evidence="1 3" key="1">
    <citation type="submission" date="2015-04" db="EMBL/GenBank/DDBJ databases">
        <title>Draft genome sequence of Rathayibacter toxicus strain FH-142 (AKA 70134 or CS 32), a Western Australian isolate.</title>
        <authorList>
            <consortium name="Consortium for Microbial Forensics and Genomics (microFORGE)"/>
            <person name="Knight B.M."/>
            <person name="Roberts D.P."/>
            <person name="Lin D."/>
            <person name="Hari K."/>
            <person name="Fletcher J."/>
            <person name="Melcher U."/>
            <person name="Blagden T."/>
            <person name="Luster D.G."/>
            <person name="Sechler A.J."/>
            <person name="Schneider W.L."/>
            <person name="Winegar R.A."/>
        </authorList>
    </citation>
    <scope>NUCLEOTIDE SEQUENCE [LARGE SCALE GENOMIC DNA]</scope>
    <source>
        <strain evidence="1 3">FH142</strain>
    </source>
</reference>
<protein>
    <recommendedName>
        <fullName evidence="5">MafI family immunity protein</fullName>
    </recommendedName>
</protein>
<dbReference type="Proteomes" id="UP000052979">
    <property type="component" value="Unassembled WGS sequence"/>
</dbReference>
<evidence type="ECO:0000313" key="2">
    <source>
        <dbReference type="EMBL" id="PPI16833.1"/>
    </source>
</evidence>
<sequence>MIEDTIKPHNVKYLQLISDLEGRLHPDVIEEIKKDVKYGEYEICLETIIYNLEEIDLPIPADILNRLIEYSAGVNVDNDICKNLRPE</sequence>
<dbReference type="InterPro" id="IPR047880">
    <property type="entry name" value="MafI-like"/>
</dbReference>
<dbReference type="EMBL" id="PSWU01000002">
    <property type="protein sequence ID" value="PPI16833.1"/>
    <property type="molecule type" value="Genomic_DNA"/>
</dbReference>
<evidence type="ECO:0008006" key="5">
    <source>
        <dbReference type="Google" id="ProtNLM"/>
    </source>
</evidence>
<comment type="caution">
    <text evidence="1">The sequence shown here is derived from an EMBL/GenBank/DDBJ whole genome shotgun (WGS) entry which is preliminary data.</text>
</comment>
<organism evidence="1 3">
    <name type="scientific">Rathayibacter toxicus</name>
    <dbReference type="NCBI Taxonomy" id="145458"/>
    <lineage>
        <taxon>Bacteria</taxon>
        <taxon>Bacillati</taxon>
        <taxon>Actinomycetota</taxon>
        <taxon>Actinomycetes</taxon>
        <taxon>Micrococcales</taxon>
        <taxon>Microbacteriaceae</taxon>
        <taxon>Rathayibacter</taxon>
    </lineage>
</organism>
<dbReference type="OrthoDB" id="5184890at2"/>
<keyword evidence="3" id="KW-1185">Reference proteome</keyword>
<gene>
    <name evidence="2" type="ORF">C5C51_00980</name>
    <name evidence="1" type="ORF">VT73_00575</name>
</gene>
<evidence type="ECO:0000313" key="1">
    <source>
        <dbReference type="EMBL" id="KKM47230.1"/>
    </source>
</evidence>
<accession>A0A0C5BCS5</accession>
<proteinExistence type="predicted"/>
<evidence type="ECO:0000313" key="4">
    <source>
        <dbReference type="Proteomes" id="UP000237966"/>
    </source>
</evidence>
<dbReference type="EMBL" id="LBFI01000002">
    <property type="protein sequence ID" value="KKM47230.1"/>
    <property type="molecule type" value="Genomic_DNA"/>
</dbReference>
<dbReference type="KEGG" id="rtx:TI83_01235"/>
<dbReference type="GeneID" id="93668116"/>
<dbReference type="Proteomes" id="UP000237966">
    <property type="component" value="Unassembled WGS sequence"/>
</dbReference>